<evidence type="ECO:0000313" key="2">
    <source>
        <dbReference type="EMBL" id="PWY96054.1"/>
    </source>
</evidence>
<evidence type="ECO:0000313" key="3">
    <source>
        <dbReference type="Proteomes" id="UP000246702"/>
    </source>
</evidence>
<dbReference type="PANTHER" id="PTHR42060:SF1">
    <property type="entry name" value="NHL REPEAT-CONTAINING PROTEIN"/>
    <property type="match status" value="1"/>
</dbReference>
<dbReference type="AlphaFoldDB" id="A0A317XBP4"/>
<organism evidence="2 3">
    <name type="scientific">Aspergillus sclerotioniger CBS 115572</name>
    <dbReference type="NCBI Taxonomy" id="1450535"/>
    <lineage>
        <taxon>Eukaryota</taxon>
        <taxon>Fungi</taxon>
        <taxon>Dikarya</taxon>
        <taxon>Ascomycota</taxon>
        <taxon>Pezizomycotina</taxon>
        <taxon>Eurotiomycetes</taxon>
        <taxon>Eurotiomycetidae</taxon>
        <taxon>Eurotiales</taxon>
        <taxon>Aspergillaceae</taxon>
        <taxon>Aspergillus</taxon>
        <taxon>Aspergillus subgen. Circumdati</taxon>
    </lineage>
</organism>
<accession>A0A317XBP4</accession>
<feature type="signal peptide" evidence="1">
    <location>
        <begin position="1"/>
        <end position="22"/>
    </location>
</feature>
<keyword evidence="3" id="KW-1185">Reference proteome</keyword>
<dbReference type="EMBL" id="MSFK01000002">
    <property type="protein sequence ID" value="PWY96054.1"/>
    <property type="molecule type" value="Genomic_DNA"/>
</dbReference>
<dbReference type="SUPFAM" id="SSF63829">
    <property type="entry name" value="Calcium-dependent phosphotriesterase"/>
    <property type="match status" value="1"/>
</dbReference>
<dbReference type="InterPro" id="IPR052998">
    <property type="entry name" value="Hetero-Diels-Alderase-like"/>
</dbReference>
<gene>
    <name evidence="2" type="ORF">BO94DRAFT_542132</name>
</gene>
<protein>
    <submittedName>
        <fullName evidence="2">Uncharacterized protein</fullName>
    </submittedName>
</protein>
<dbReference type="OrthoDB" id="9977941at2759"/>
<reference evidence="2 3" key="1">
    <citation type="submission" date="2016-12" db="EMBL/GenBank/DDBJ databases">
        <title>The genomes of Aspergillus section Nigri reveals drivers in fungal speciation.</title>
        <authorList>
            <consortium name="DOE Joint Genome Institute"/>
            <person name="Vesth T.C."/>
            <person name="Nybo J."/>
            <person name="Theobald S."/>
            <person name="Brandl J."/>
            <person name="Frisvad J.C."/>
            <person name="Nielsen K.F."/>
            <person name="Lyhne E.K."/>
            <person name="Kogle M.E."/>
            <person name="Kuo A."/>
            <person name="Riley R."/>
            <person name="Clum A."/>
            <person name="Nolan M."/>
            <person name="Lipzen A."/>
            <person name="Salamov A."/>
            <person name="Henrissat B."/>
            <person name="Wiebenga A."/>
            <person name="De Vries R.P."/>
            <person name="Grigoriev I.V."/>
            <person name="Mortensen U.H."/>
            <person name="Andersen M.R."/>
            <person name="Baker S.E."/>
        </authorList>
    </citation>
    <scope>NUCLEOTIDE SEQUENCE [LARGE SCALE GENOMIC DNA]</scope>
    <source>
        <strain evidence="2 3">CBS 115572</strain>
    </source>
</reference>
<dbReference type="GeneID" id="37115222"/>
<dbReference type="RefSeq" id="XP_025472815.1">
    <property type="nucleotide sequence ID" value="XM_025613079.1"/>
</dbReference>
<comment type="caution">
    <text evidence="2">The sequence shown here is derived from an EMBL/GenBank/DDBJ whole genome shotgun (WGS) entry which is preliminary data.</text>
</comment>
<dbReference type="PANTHER" id="PTHR42060">
    <property type="entry name" value="NHL REPEAT-CONTAINING PROTEIN-RELATED"/>
    <property type="match status" value="1"/>
</dbReference>
<proteinExistence type="predicted"/>
<keyword evidence="1" id="KW-0732">Signal</keyword>
<dbReference type="Proteomes" id="UP000246702">
    <property type="component" value="Unassembled WGS sequence"/>
</dbReference>
<dbReference type="Gene3D" id="2.120.10.30">
    <property type="entry name" value="TolB, C-terminal domain"/>
    <property type="match status" value="1"/>
</dbReference>
<evidence type="ECO:0000256" key="1">
    <source>
        <dbReference type="SAM" id="SignalP"/>
    </source>
</evidence>
<feature type="chain" id="PRO_5016459659" evidence="1">
    <location>
        <begin position="23"/>
        <end position="335"/>
    </location>
</feature>
<sequence length="335" mass="35365">MHIPSPLTTLALIATTTLPVLSTDLPIRTIYQFSSNDTWLENLAVRSNGIILATEIGPPANLLAFDPRSPSPKKHILHTFDSVLGLSGITEAAHDIFYVTGANTTSANIDDPPKNATHVWRVDFNIGNGTAPEITLIARPTAPTGFNGLAAFNETIILASASYQDSIFAVDTTTGYTWEAIKQTNLMSSINGLKIQDGFVYWTAGGDLYRALLYNNVTAGVGELIVKGTSFDDFAIAPDGFRAGNGRKYVYAATAAENTIMEISFDLEGGENRTEVVAGDLDSTEIAEPTGCAFGRGEGEVNVLYVTTGGGSAVAVDVDGVDVAVGAQLLGIRLG</sequence>
<name>A0A317XBP4_9EURO</name>
<dbReference type="InterPro" id="IPR011042">
    <property type="entry name" value="6-blade_b-propeller_TolB-like"/>
</dbReference>